<proteinExistence type="predicted"/>
<gene>
    <name evidence="1" type="ORF">MMEN_LOCUS22043</name>
</gene>
<comment type="caution">
    <text evidence="1">The sequence shown here is derived from an EMBL/GenBank/DDBJ whole genome shotgun (WGS) entry which is preliminary data.</text>
</comment>
<keyword evidence="2" id="KW-1185">Reference proteome</keyword>
<evidence type="ECO:0000313" key="1">
    <source>
        <dbReference type="EMBL" id="CAG6021855.1"/>
    </source>
</evidence>
<name>A0A8S4BU74_9TELE</name>
<sequence length="70" mass="8051">MPHLKDGSQKIKQKWTNAKICLNVFKDGGRSAIHCFFFHITAALEQDEQARKQRLSYKVEQLISAMSLES</sequence>
<dbReference type="OrthoDB" id="125363at2759"/>
<reference evidence="1" key="1">
    <citation type="submission" date="2021-05" db="EMBL/GenBank/DDBJ databases">
        <authorList>
            <person name="Tigano A."/>
        </authorList>
    </citation>
    <scope>NUCLEOTIDE SEQUENCE</scope>
</reference>
<evidence type="ECO:0000313" key="2">
    <source>
        <dbReference type="Proteomes" id="UP000677803"/>
    </source>
</evidence>
<dbReference type="AlphaFoldDB" id="A0A8S4BU74"/>
<protein>
    <submittedName>
        <fullName evidence="1">(Atlantic silverside) hypothetical protein</fullName>
    </submittedName>
</protein>
<dbReference type="EMBL" id="CAJRST010041110">
    <property type="protein sequence ID" value="CAG6021855.1"/>
    <property type="molecule type" value="Genomic_DNA"/>
</dbReference>
<organism evidence="1 2">
    <name type="scientific">Menidia menidia</name>
    <name type="common">Atlantic silverside</name>
    <dbReference type="NCBI Taxonomy" id="238744"/>
    <lineage>
        <taxon>Eukaryota</taxon>
        <taxon>Metazoa</taxon>
        <taxon>Chordata</taxon>
        <taxon>Craniata</taxon>
        <taxon>Vertebrata</taxon>
        <taxon>Euteleostomi</taxon>
        <taxon>Actinopterygii</taxon>
        <taxon>Neopterygii</taxon>
        <taxon>Teleostei</taxon>
        <taxon>Neoteleostei</taxon>
        <taxon>Acanthomorphata</taxon>
        <taxon>Ovalentaria</taxon>
        <taxon>Atherinomorphae</taxon>
        <taxon>Atheriniformes</taxon>
        <taxon>Atherinopsidae</taxon>
        <taxon>Menidiinae</taxon>
        <taxon>Menidia</taxon>
    </lineage>
</organism>
<accession>A0A8S4BU74</accession>
<dbReference type="Proteomes" id="UP000677803">
    <property type="component" value="Unassembled WGS sequence"/>
</dbReference>